<proteinExistence type="inferred from homology"/>
<dbReference type="Proteomes" id="UP000006683">
    <property type="component" value="Chromosome"/>
</dbReference>
<dbReference type="SUPFAM" id="SSF52540">
    <property type="entry name" value="P-loop containing nucleoside triphosphate hydrolases"/>
    <property type="match status" value="1"/>
</dbReference>
<organism evidence="3 4">
    <name type="scientific">Ferrimonas balearica (strain DSM 9799 / CCM 4581 / KCTC 23876 / PAT)</name>
    <dbReference type="NCBI Taxonomy" id="550540"/>
    <lineage>
        <taxon>Bacteria</taxon>
        <taxon>Pseudomonadati</taxon>
        <taxon>Pseudomonadota</taxon>
        <taxon>Gammaproteobacteria</taxon>
        <taxon>Alteromonadales</taxon>
        <taxon>Ferrimonadaceae</taxon>
        <taxon>Ferrimonas</taxon>
    </lineage>
</organism>
<dbReference type="InterPro" id="IPR003960">
    <property type="entry name" value="ATPase_AAA_CS"/>
</dbReference>
<name>E1SP28_FERBD</name>
<dbReference type="InterPro" id="IPR003959">
    <property type="entry name" value="ATPase_AAA_core"/>
</dbReference>
<protein>
    <submittedName>
        <fullName evidence="3">AAA ATPase central domain protein</fullName>
    </submittedName>
</protein>
<feature type="domain" description="AAA+ ATPase" evidence="2">
    <location>
        <begin position="115"/>
        <end position="247"/>
    </location>
</feature>
<dbReference type="PROSITE" id="PS00674">
    <property type="entry name" value="AAA"/>
    <property type="match status" value="1"/>
</dbReference>
<dbReference type="HOGENOM" id="CLU_000688_25_0_6"/>
<dbReference type="GO" id="GO:0016887">
    <property type="term" value="F:ATP hydrolysis activity"/>
    <property type="evidence" value="ECO:0007669"/>
    <property type="project" value="InterPro"/>
</dbReference>
<comment type="similarity">
    <text evidence="1">Belongs to the AAA ATPase family.</text>
</comment>
<dbReference type="Gene3D" id="3.40.50.300">
    <property type="entry name" value="P-loop containing nucleotide triphosphate hydrolases"/>
    <property type="match status" value="1"/>
</dbReference>
<dbReference type="STRING" id="550540.Fbal_0463"/>
<dbReference type="GeneID" id="67180707"/>
<keyword evidence="4" id="KW-1185">Reference proteome</keyword>
<dbReference type="AlphaFoldDB" id="E1SP28"/>
<dbReference type="RefSeq" id="WP_013343983.1">
    <property type="nucleotide sequence ID" value="NC_014541.1"/>
</dbReference>
<dbReference type="PANTHER" id="PTHR23077:SF198">
    <property type="entry name" value="ATP-DEPENDENT ZINC METALLOPROTEASE FTSH"/>
    <property type="match status" value="1"/>
</dbReference>
<dbReference type="KEGG" id="fbl:Fbal_0463"/>
<keyword evidence="1" id="KW-0547">Nucleotide-binding</keyword>
<gene>
    <name evidence="3" type="ordered locus">Fbal_0463</name>
</gene>
<accession>E1SP28</accession>
<dbReference type="SMART" id="SM00382">
    <property type="entry name" value="AAA"/>
    <property type="match status" value="1"/>
</dbReference>
<reference evidence="3 4" key="1">
    <citation type="journal article" date="2010" name="Stand. Genomic Sci.">
        <title>Complete genome sequence of Ferrimonas balearica type strain (PAT).</title>
        <authorList>
            <person name="Nolan M."/>
            <person name="Sikorski J."/>
            <person name="Davenport K."/>
            <person name="Lucas S."/>
            <person name="Glavina Del Rio T."/>
            <person name="Tice H."/>
            <person name="Cheng J."/>
            <person name="Goodwin L."/>
            <person name="Pitluck S."/>
            <person name="Liolios K."/>
            <person name="Ivanova N."/>
            <person name="Mavromatis K."/>
            <person name="Ovchinnikova G."/>
            <person name="Pati A."/>
            <person name="Chen A."/>
            <person name="Palaniappan K."/>
            <person name="Land M."/>
            <person name="Hauser L."/>
            <person name="Chang Y."/>
            <person name="Jeffries C."/>
            <person name="Tapia R."/>
            <person name="Brettin T."/>
            <person name="Detter J."/>
            <person name="Han C."/>
            <person name="Yasawong M."/>
            <person name="Rohde M."/>
            <person name="Tindall B."/>
            <person name="Goker M."/>
            <person name="Woyke T."/>
            <person name="Bristow J."/>
            <person name="Eisen J."/>
            <person name="Markowitz V."/>
            <person name="Hugenholtz P."/>
            <person name="Kyrpides N."/>
            <person name="Klenk H."/>
            <person name="Lapidus A."/>
        </authorList>
    </citation>
    <scope>NUCLEOTIDE SEQUENCE [LARGE SCALE GENOMIC DNA]</scope>
    <source>
        <strain evidence="4">DSM 9799 / CCM 4581 / KCTC 23876 / PAT</strain>
    </source>
</reference>
<dbReference type="InterPro" id="IPR027417">
    <property type="entry name" value="P-loop_NTPase"/>
</dbReference>
<dbReference type="EMBL" id="CP002209">
    <property type="protein sequence ID" value="ADN74677.1"/>
    <property type="molecule type" value="Genomic_DNA"/>
</dbReference>
<evidence type="ECO:0000313" key="4">
    <source>
        <dbReference type="Proteomes" id="UP000006683"/>
    </source>
</evidence>
<dbReference type="PANTHER" id="PTHR23077">
    <property type="entry name" value="AAA-FAMILY ATPASE"/>
    <property type="match status" value="1"/>
</dbReference>
<dbReference type="eggNOG" id="COG0464">
    <property type="taxonomic scope" value="Bacteria"/>
</dbReference>
<dbReference type="GO" id="GO:0005524">
    <property type="term" value="F:ATP binding"/>
    <property type="evidence" value="ECO:0007669"/>
    <property type="project" value="UniProtKB-KW"/>
</dbReference>
<sequence length="324" mass="36179">MAKSDKIISLVKAGALGDKQQFKRVTESLIADERAKKHHVIAERLEDALRTISVSNATLRPRDYGFSKIASLVDERHPAIKLSELVLNPSITESINELIAEQSRADLLRSYSLEPRNRLLLIGPPGNGKTSIAEALAEALMVPLIVVRYEGVIGSYLGETASNLKKVIEFASSRRCVLFFDEFDTLGKERGDTHDTGEVKRVVSSLLMQIDSLPSHVVVVGATNHSELLDRAVWRRFQIRLEVPMPTRSQISKWFSDFEQHHGISLGYAPETLAKKLSGANFSEVKEFGTTVLRKMVLSLPDANMKDICAETVKNWHKVTYKNN</sequence>
<dbReference type="InterPro" id="IPR050168">
    <property type="entry name" value="AAA_ATPase_domain"/>
</dbReference>
<evidence type="ECO:0000259" key="2">
    <source>
        <dbReference type="SMART" id="SM00382"/>
    </source>
</evidence>
<evidence type="ECO:0000256" key="1">
    <source>
        <dbReference type="RuleBase" id="RU003651"/>
    </source>
</evidence>
<evidence type="ECO:0000313" key="3">
    <source>
        <dbReference type="EMBL" id="ADN74677.1"/>
    </source>
</evidence>
<keyword evidence="1" id="KW-0067">ATP-binding</keyword>
<dbReference type="InterPro" id="IPR003593">
    <property type="entry name" value="AAA+_ATPase"/>
</dbReference>
<dbReference type="Pfam" id="PF00004">
    <property type="entry name" value="AAA"/>
    <property type="match status" value="1"/>
</dbReference>
<dbReference type="CDD" id="cd19481">
    <property type="entry name" value="RecA-like_protease"/>
    <property type="match status" value="1"/>
</dbReference>
<dbReference type="OrthoDB" id="9809379at2"/>